<organism evidence="3 4">
    <name type="scientific">Chondrus crispus</name>
    <name type="common">Carrageen Irish moss</name>
    <name type="synonym">Polymorpha crispa</name>
    <dbReference type="NCBI Taxonomy" id="2769"/>
    <lineage>
        <taxon>Eukaryota</taxon>
        <taxon>Rhodophyta</taxon>
        <taxon>Florideophyceae</taxon>
        <taxon>Rhodymeniophycidae</taxon>
        <taxon>Gigartinales</taxon>
        <taxon>Gigartinaceae</taxon>
        <taxon>Chondrus</taxon>
    </lineage>
</organism>
<dbReference type="AlphaFoldDB" id="R7QVV3"/>
<dbReference type="Gramene" id="CDF41430">
    <property type="protein sequence ID" value="CDF41430"/>
    <property type="gene ID" value="CHC_T00008010001"/>
</dbReference>
<evidence type="ECO:0000259" key="2">
    <source>
        <dbReference type="Pfam" id="PF18360"/>
    </source>
</evidence>
<evidence type="ECO:0000313" key="4">
    <source>
        <dbReference type="Proteomes" id="UP000012073"/>
    </source>
</evidence>
<dbReference type="EMBL" id="HG002379">
    <property type="protein sequence ID" value="CDF41430.1"/>
    <property type="molecule type" value="Genomic_DNA"/>
</dbReference>
<feature type="compositionally biased region" description="Low complexity" evidence="1">
    <location>
        <begin position="101"/>
        <end position="113"/>
    </location>
</feature>
<dbReference type="SMR" id="R7QVV3"/>
<dbReference type="GeneID" id="17319432"/>
<feature type="domain" description="Heterogeneous nuclear ribonucleoprotein Q acidic" evidence="2">
    <location>
        <begin position="287"/>
        <end position="356"/>
    </location>
</feature>
<keyword evidence="4" id="KW-1185">Reference proteome</keyword>
<feature type="domain" description="Heterogeneous nuclear ribonucleoprotein Q acidic" evidence="2">
    <location>
        <begin position="562"/>
        <end position="630"/>
    </location>
</feature>
<feature type="domain" description="Heterogeneous nuclear ribonucleoprotein Q acidic" evidence="2">
    <location>
        <begin position="191"/>
        <end position="257"/>
    </location>
</feature>
<dbReference type="CDD" id="cd21039">
    <property type="entry name" value="NURR"/>
    <property type="match status" value="4"/>
</dbReference>
<dbReference type="OrthoDB" id="6027at2759"/>
<protein>
    <recommendedName>
        <fullName evidence="2">Heterogeneous nuclear ribonucleoprotein Q acidic domain-containing protein</fullName>
    </recommendedName>
</protein>
<feature type="compositionally biased region" description="Basic and acidic residues" evidence="1">
    <location>
        <begin position="147"/>
        <end position="161"/>
    </location>
</feature>
<evidence type="ECO:0000313" key="3">
    <source>
        <dbReference type="EMBL" id="CDF41430.1"/>
    </source>
</evidence>
<feature type="compositionally biased region" description="Basic and acidic residues" evidence="1">
    <location>
        <begin position="116"/>
        <end position="136"/>
    </location>
</feature>
<gene>
    <name evidence="3" type="ORF">CHC_T00008010001</name>
</gene>
<reference evidence="4" key="1">
    <citation type="journal article" date="2013" name="Proc. Natl. Acad. Sci. U.S.A.">
        <title>Genome structure and metabolic features in the red seaweed Chondrus crispus shed light on evolution of the Archaeplastida.</title>
        <authorList>
            <person name="Collen J."/>
            <person name="Porcel B."/>
            <person name="Carre W."/>
            <person name="Ball S.G."/>
            <person name="Chaparro C."/>
            <person name="Tonon T."/>
            <person name="Barbeyron T."/>
            <person name="Michel G."/>
            <person name="Noel B."/>
            <person name="Valentin K."/>
            <person name="Elias M."/>
            <person name="Artiguenave F."/>
            <person name="Arun A."/>
            <person name="Aury J.M."/>
            <person name="Barbosa-Neto J.F."/>
            <person name="Bothwell J.H."/>
            <person name="Bouget F.Y."/>
            <person name="Brillet L."/>
            <person name="Cabello-Hurtado F."/>
            <person name="Capella-Gutierrez S."/>
            <person name="Charrier B."/>
            <person name="Cladiere L."/>
            <person name="Cock J.M."/>
            <person name="Coelho S.M."/>
            <person name="Colleoni C."/>
            <person name="Czjzek M."/>
            <person name="Da Silva C."/>
            <person name="Delage L."/>
            <person name="Denoeud F."/>
            <person name="Deschamps P."/>
            <person name="Dittami S.M."/>
            <person name="Gabaldon T."/>
            <person name="Gachon C.M."/>
            <person name="Groisillier A."/>
            <person name="Herve C."/>
            <person name="Jabbari K."/>
            <person name="Katinka M."/>
            <person name="Kloareg B."/>
            <person name="Kowalczyk N."/>
            <person name="Labadie K."/>
            <person name="Leblanc C."/>
            <person name="Lopez P.J."/>
            <person name="McLachlan D.H."/>
            <person name="Meslet-Cladiere L."/>
            <person name="Moustafa A."/>
            <person name="Nehr Z."/>
            <person name="Nyvall Collen P."/>
            <person name="Panaud O."/>
            <person name="Partensky F."/>
            <person name="Poulain J."/>
            <person name="Rensing S.A."/>
            <person name="Rousvoal S."/>
            <person name="Samson G."/>
            <person name="Symeonidi A."/>
            <person name="Weissenbach J."/>
            <person name="Zambounis A."/>
            <person name="Wincker P."/>
            <person name="Boyen C."/>
        </authorList>
    </citation>
    <scope>NUCLEOTIDE SEQUENCE [LARGE SCALE GENOMIC DNA]</scope>
    <source>
        <strain evidence="4">cv. Stackhouse</strain>
    </source>
</reference>
<dbReference type="OMA" id="NPSAFWM"/>
<proteinExistence type="predicted"/>
<dbReference type="Proteomes" id="UP000012073">
    <property type="component" value="Unassembled WGS sequence"/>
</dbReference>
<dbReference type="KEGG" id="ccp:CHC_T00008010001"/>
<dbReference type="RefSeq" id="XP_005711724.1">
    <property type="nucleotide sequence ID" value="XM_005711667.1"/>
</dbReference>
<feature type="domain" description="Heterogeneous nuclear ribonucleoprotein Q acidic" evidence="2">
    <location>
        <begin position="400"/>
        <end position="459"/>
    </location>
</feature>
<sequence>MASAPNSSAQPSLALCRPLGGKNLPSLFDHAPLAPRFRRPIPHTSHPMSRSDDDPPSAGSSPSPPTKRRKVDDSSSSSPPNGAQPTEKTPTPPPPPPPDADPTSRNSSDKSSSPRPPDRDPDAEDDAVRRGPRVAEIDSLDGVRPPRRAETKEPPAPDREAPVPPSDVPPGSLNPPPPAPPHYAMAPTGVAPEVDDVLQRIFASGLFEQRDIDGRALDLLGSVSTQLALAALEDIQRRDFSTVRNKPAFIMSIFKRVIAGGGSIQPPPGPPPGGFPPTSVPASALAHLPPTVSDALQRVFTSGVCHPSQFDDRAMDILVDLAEPDAVRALSEFAAMEPGRVRNPSAFWMGLARKYKGHSRAPGGRMGPDSVPSNYGSGFDPSDGYGRSTSAQGSFSALDQRLDELANNGTLLRNVLDDRALEALRRLPEQDGLAVLAELPEPARVRNPSAYVMGLCKKFANGEARSLSQRSSTYSAGGGYGGAYGASYGTTSAYGAPYATGGYGAPPTGAYGGGYAAAPAAPSYGLSPYGTQPSAMAPSYGSAVPQPADPIRAREVREALDGMDSSVRERFYSMTERGIISDTTFDARAIGALQSMRSEEACAALDELAASDPGRIHNISAYFMGLAKKFSRPAM</sequence>
<accession>R7QVV3</accession>
<dbReference type="Pfam" id="PF18360">
    <property type="entry name" value="hnRNP_Q_AcD"/>
    <property type="match status" value="4"/>
</dbReference>
<name>R7QVV3_CHOCR</name>
<feature type="compositionally biased region" description="Low complexity" evidence="1">
    <location>
        <begin position="74"/>
        <end position="89"/>
    </location>
</feature>
<evidence type="ECO:0000256" key="1">
    <source>
        <dbReference type="SAM" id="MobiDB-lite"/>
    </source>
</evidence>
<feature type="region of interest" description="Disordered" evidence="1">
    <location>
        <begin position="358"/>
        <end position="391"/>
    </location>
</feature>
<dbReference type="InterPro" id="IPR041337">
    <property type="entry name" value="hnRNP_Q_AcD"/>
</dbReference>
<feature type="compositionally biased region" description="Pro residues" evidence="1">
    <location>
        <begin position="162"/>
        <end position="181"/>
    </location>
</feature>
<feature type="compositionally biased region" description="Polar residues" evidence="1">
    <location>
        <begin position="1"/>
        <end position="11"/>
    </location>
</feature>
<dbReference type="STRING" id="2769.R7QVV3"/>
<feature type="compositionally biased region" description="Pro residues" evidence="1">
    <location>
        <begin position="90"/>
        <end position="100"/>
    </location>
</feature>
<feature type="region of interest" description="Disordered" evidence="1">
    <location>
        <begin position="1"/>
        <end position="188"/>
    </location>
</feature>